<reference evidence="2 3" key="1">
    <citation type="submission" date="2024-09" db="EMBL/GenBank/DDBJ databases">
        <authorList>
            <person name="Sun Q."/>
            <person name="Mori K."/>
        </authorList>
    </citation>
    <scope>NUCLEOTIDE SEQUENCE [LARGE SCALE GENOMIC DNA]</scope>
    <source>
        <strain evidence="2 3">CCM 7609</strain>
    </source>
</reference>
<gene>
    <name evidence="2" type="ORF">ACFFX0_09240</name>
</gene>
<dbReference type="EMBL" id="JBHMFI010000001">
    <property type="protein sequence ID" value="MFB9071369.1"/>
    <property type="molecule type" value="Genomic_DNA"/>
</dbReference>
<organism evidence="2 3">
    <name type="scientific">Citricoccus parietis</name>
    <dbReference type="NCBI Taxonomy" id="592307"/>
    <lineage>
        <taxon>Bacteria</taxon>
        <taxon>Bacillati</taxon>
        <taxon>Actinomycetota</taxon>
        <taxon>Actinomycetes</taxon>
        <taxon>Micrococcales</taxon>
        <taxon>Micrococcaceae</taxon>
        <taxon>Citricoccus</taxon>
    </lineage>
</organism>
<proteinExistence type="predicted"/>
<feature type="region of interest" description="Disordered" evidence="1">
    <location>
        <begin position="36"/>
        <end position="62"/>
    </location>
</feature>
<sequence>MKRPETLWPMRYQPSIWTSCPSLLMSTGPRPWTLWKRPRNSRCSSKEAISSAGSTDSRRPTT</sequence>
<evidence type="ECO:0000313" key="2">
    <source>
        <dbReference type="EMBL" id="MFB9071369.1"/>
    </source>
</evidence>
<feature type="compositionally biased region" description="Polar residues" evidence="1">
    <location>
        <begin position="41"/>
        <end position="55"/>
    </location>
</feature>
<keyword evidence="3" id="KW-1185">Reference proteome</keyword>
<accession>A0ABV5FXF2</accession>
<protein>
    <submittedName>
        <fullName evidence="2">Uncharacterized protein</fullName>
    </submittedName>
</protein>
<dbReference type="Proteomes" id="UP001589575">
    <property type="component" value="Unassembled WGS sequence"/>
</dbReference>
<evidence type="ECO:0000313" key="3">
    <source>
        <dbReference type="Proteomes" id="UP001589575"/>
    </source>
</evidence>
<evidence type="ECO:0000256" key="1">
    <source>
        <dbReference type="SAM" id="MobiDB-lite"/>
    </source>
</evidence>
<name>A0ABV5FXF2_9MICC</name>
<comment type="caution">
    <text evidence="2">The sequence shown here is derived from an EMBL/GenBank/DDBJ whole genome shotgun (WGS) entry which is preliminary data.</text>
</comment>